<dbReference type="AlphaFoldDB" id="A0AAV2QLA5"/>
<sequence length="374" mass="43857">GGISIFINDSLEYKHRHDLNIMLPHMECLFIEMKFDNQLYLIGGIYRIPKTSINSFIDHFNKLIEPLKSTHKLILLGDYNIDLKRNDNYKNEFELCLQSNYLIPTILKATRVATKNLNGQEIISETLIDNILINYNTNYQSGIIESSITDHYSIYVMLPEITKITNTEPDIIKYRAINFMSQRFFNNNLCNSDIIQSLHNNNAESAYMQYSNIFDDVYNKSFPIKNKIISSKDKEKPWINDSLVSRLKIRDKLNKLANNKKISRKIYTDFRNKVTYQLRQAKAKYYDEKFVANAGNIKKTWEVINSVIKPKKVRPKVSLTDETGNKHKESLIPNTFKDYFTNIADKLTSKIPHHKMMLHHIYKIEYIIPSYSTQ</sequence>
<evidence type="ECO:0000313" key="1">
    <source>
        <dbReference type="EMBL" id="CAL4085901.1"/>
    </source>
</evidence>
<evidence type="ECO:0000313" key="2">
    <source>
        <dbReference type="Proteomes" id="UP001497623"/>
    </source>
</evidence>
<protein>
    <recommendedName>
        <fullName evidence="3">Tick transposon</fullName>
    </recommendedName>
</protein>
<evidence type="ECO:0008006" key="3">
    <source>
        <dbReference type="Google" id="ProtNLM"/>
    </source>
</evidence>
<name>A0AAV2QLA5_MEGNR</name>
<dbReference type="PANTHER" id="PTHR33776">
    <property type="entry name" value="ENDO/EXONUCLEASE/PHOSPHATASE DOMAIN-CONTAINING PROTEIN"/>
    <property type="match status" value="1"/>
</dbReference>
<proteinExistence type="predicted"/>
<dbReference type="PANTHER" id="PTHR33776:SF4">
    <property type="entry name" value="ENDONUCLEASE_EXONUCLEASE_PHOSPHATASE DOMAIN-CONTAINING PROTEIN"/>
    <property type="match status" value="1"/>
</dbReference>
<dbReference type="InterPro" id="IPR036691">
    <property type="entry name" value="Endo/exonu/phosph_ase_sf"/>
</dbReference>
<dbReference type="EMBL" id="CAXKWB010007167">
    <property type="protein sequence ID" value="CAL4085901.1"/>
    <property type="molecule type" value="Genomic_DNA"/>
</dbReference>
<accession>A0AAV2QLA5</accession>
<organism evidence="1 2">
    <name type="scientific">Meganyctiphanes norvegica</name>
    <name type="common">Northern krill</name>
    <name type="synonym">Thysanopoda norvegica</name>
    <dbReference type="NCBI Taxonomy" id="48144"/>
    <lineage>
        <taxon>Eukaryota</taxon>
        <taxon>Metazoa</taxon>
        <taxon>Ecdysozoa</taxon>
        <taxon>Arthropoda</taxon>
        <taxon>Crustacea</taxon>
        <taxon>Multicrustacea</taxon>
        <taxon>Malacostraca</taxon>
        <taxon>Eumalacostraca</taxon>
        <taxon>Eucarida</taxon>
        <taxon>Euphausiacea</taxon>
        <taxon>Euphausiidae</taxon>
        <taxon>Meganyctiphanes</taxon>
    </lineage>
</organism>
<dbReference type="SUPFAM" id="SSF56219">
    <property type="entry name" value="DNase I-like"/>
    <property type="match status" value="1"/>
</dbReference>
<gene>
    <name evidence="1" type="ORF">MNOR_LOCUS12850</name>
</gene>
<comment type="caution">
    <text evidence="1">The sequence shown here is derived from an EMBL/GenBank/DDBJ whole genome shotgun (WGS) entry which is preliminary data.</text>
</comment>
<dbReference type="Proteomes" id="UP001497623">
    <property type="component" value="Unassembled WGS sequence"/>
</dbReference>
<feature type="non-terminal residue" evidence="1">
    <location>
        <position position="1"/>
    </location>
</feature>
<reference evidence="1 2" key="1">
    <citation type="submission" date="2024-05" db="EMBL/GenBank/DDBJ databases">
        <authorList>
            <person name="Wallberg A."/>
        </authorList>
    </citation>
    <scope>NUCLEOTIDE SEQUENCE [LARGE SCALE GENOMIC DNA]</scope>
</reference>
<keyword evidence="2" id="KW-1185">Reference proteome</keyword>
<dbReference type="Gene3D" id="3.60.10.10">
    <property type="entry name" value="Endonuclease/exonuclease/phosphatase"/>
    <property type="match status" value="1"/>
</dbReference>